<protein>
    <recommendedName>
        <fullName evidence="1">PD-(D/E)XK endonuclease-like domain-containing protein</fullName>
    </recommendedName>
</protein>
<sequence>MTIKNADPKKVRPKTPWRLRTPAQKKRMWEEWSVTKLGRLEPCGEQFRLEYIDPPDPPVPEPIELIAGRAIHKRLELFFTKPCKSKEDFLKKWRGEWFGSILTYQYPISPDGKDPIRWRMPEGRNGKEPGVHFGRGHHILSRFWDENRYLLPPHPLAPTVEEEVRIETPTGIRLVCIIDRKQPIEHGGFIVDDYKTGMASFPEEKAVRDLQFTVIQYALWHKFGIVPEKMRALLLARQEIVEVPLRNKYHFYNLECLFDEARAKVQNILAPDSPRARELPFRFLNPEDVERGHFVPRPGPYCSSCKFEQICPFRQPQNADTDAFREHVVSEFLSRHRTEPQSEQLSLNIQFKYKKYRERHRRDMPFEKHKRRVKRGKAKLSMHLD</sequence>
<evidence type="ECO:0000313" key="2">
    <source>
        <dbReference type="EMBL" id="OGZ42863.1"/>
    </source>
</evidence>
<dbReference type="EMBL" id="MHNI01000012">
    <property type="protein sequence ID" value="OGZ42863.1"/>
    <property type="molecule type" value="Genomic_DNA"/>
</dbReference>
<dbReference type="Proteomes" id="UP000176700">
    <property type="component" value="Unassembled WGS sequence"/>
</dbReference>
<dbReference type="InterPro" id="IPR011604">
    <property type="entry name" value="PDDEXK-like_dom_sf"/>
</dbReference>
<organism evidence="2 3">
    <name type="scientific">Candidatus Ryanbacteria bacterium RIFCSPHIGHO2_01_45_13</name>
    <dbReference type="NCBI Taxonomy" id="1802112"/>
    <lineage>
        <taxon>Bacteria</taxon>
        <taxon>Candidatus Ryaniibacteriota</taxon>
    </lineage>
</organism>
<dbReference type="Gene3D" id="3.90.320.10">
    <property type="match status" value="1"/>
</dbReference>
<reference evidence="2 3" key="1">
    <citation type="journal article" date="2016" name="Nat. Commun.">
        <title>Thousands of microbial genomes shed light on interconnected biogeochemical processes in an aquifer system.</title>
        <authorList>
            <person name="Anantharaman K."/>
            <person name="Brown C.T."/>
            <person name="Hug L.A."/>
            <person name="Sharon I."/>
            <person name="Castelle C.J."/>
            <person name="Probst A.J."/>
            <person name="Thomas B.C."/>
            <person name="Singh A."/>
            <person name="Wilkins M.J."/>
            <person name="Karaoz U."/>
            <person name="Brodie E.L."/>
            <person name="Williams K.H."/>
            <person name="Hubbard S.S."/>
            <person name="Banfield J.F."/>
        </authorList>
    </citation>
    <scope>NUCLEOTIDE SEQUENCE [LARGE SCALE GENOMIC DNA]</scope>
</reference>
<dbReference type="AlphaFoldDB" id="A0A1G2FXR6"/>
<accession>A0A1G2FXR6</accession>
<gene>
    <name evidence="2" type="ORF">A2W41_01935</name>
</gene>
<dbReference type="InterPro" id="IPR038726">
    <property type="entry name" value="PDDEXK_AddAB-type"/>
</dbReference>
<dbReference type="Pfam" id="PF12705">
    <property type="entry name" value="PDDEXK_1"/>
    <property type="match status" value="1"/>
</dbReference>
<comment type="caution">
    <text evidence="2">The sequence shown here is derived from an EMBL/GenBank/DDBJ whole genome shotgun (WGS) entry which is preliminary data.</text>
</comment>
<feature type="domain" description="PD-(D/E)XK endonuclease-like" evidence="1">
    <location>
        <begin position="31"/>
        <end position="312"/>
    </location>
</feature>
<proteinExistence type="predicted"/>
<name>A0A1G2FXR6_9BACT</name>
<evidence type="ECO:0000259" key="1">
    <source>
        <dbReference type="Pfam" id="PF12705"/>
    </source>
</evidence>
<evidence type="ECO:0000313" key="3">
    <source>
        <dbReference type="Proteomes" id="UP000176700"/>
    </source>
</evidence>